<dbReference type="CDD" id="cd15482">
    <property type="entry name" value="Sialidase_non-viral"/>
    <property type="match status" value="1"/>
</dbReference>
<dbReference type="KEGG" id="vg:3655036"/>
<keyword evidence="1" id="KW-0812">Transmembrane</keyword>
<dbReference type="PANTHER" id="PTHR10628:SF30">
    <property type="entry name" value="EXO-ALPHA-SIALIDASE"/>
    <property type="match status" value="1"/>
</dbReference>
<dbReference type="GeneID" id="3655036"/>
<dbReference type="PANTHER" id="PTHR10628">
    <property type="entry name" value="SIALIDASE"/>
    <property type="match status" value="1"/>
</dbReference>
<dbReference type="GO" id="GO:0006689">
    <property type="term" value="P:ganglioside catabolic process"/>
    <property type="evidence" value="ECO:0007669"/>
    <property type="project" value="TreeGrafter"/>
</dbReference>
<reference evidence="3 4" key="1">
    <citation type="journal article" date="2005" name="Science">
        <title>Complete genome sequence and lytic phase transcription profile of a Coccolithovirus.</title>
        <authorList>
            <person name="Wilson W.H."/>
            <person name="Schroeder D.C."/>
            <person name="Allen M.J."/>
            <person name="Holden M.T.G."/>
            <person name="Parkhill J."/>
            <person name="Barrell B.G."/>
            <person name="Churcher C."/>
            <person name="Hamlin N."/>
            <person name="Mungall K."/>
            <person name="Norbertczak H."/>
            <person name="Quail M.A."/>
            <person name="Price C."/>
            <person name="Rabbinowitsch E."/>
            <person name="Walker D."/>
            <person name="Craigon M."/>
            <person name="Roy D."/>
            <person name="Ghazal P."/>
        </authorList>
    </citation>
    <scope>NUCLEOTIDE SEQUENCE [LARGE SCALE GENOMIC DNA]</scope>
    <source>
        <strain evidence="4">Isolate United Kingdom/English Channel/1999</strain>
    </source>
</reference>
<keyword evidence="1" id="KW-0472">Membrane</keyword>
<dbReference type="GO" id="GO:0016020">
    <property type="term" value="C:membrane"/>
    <property type="evidence" value="ECO:0007669"/>
    <property type="project" value="TreeGrafter"/>
</dbReference>
<dbReference type="SUPFAM" id="SSF50939">
    <property type="entry name" value="Sialidases"/>
    <property type="match status" value="1"/>
</dbReference>
<evidence type="ECO:0000313" key="4">
    <source>
        <dbReference type="Proteomes" id="UP000000863"/>
    </source>
</evidence>
<dbReference type="InterPro" id="IPR036278">
    <property type="entry name" value="Sialidase_sf"/>
</dbReference>
<dbReference type="Pfam" id="PF13088">
    <property type="entry name" value="BNR_2"/>
    <property type="match status" value="1"/>
</dbReference>
<organism evidence="3 4">
    <name type="scientific">Emiliania huxleyi virus 86 (isolate United Kingdom/English Channel/1999)</name>
    <name type="common">EhV-86</name>
    <dbReference type="NCBI Taxonomy" id="654925"/>
    <lineage>
        <taxon>Viruses</taxon>
        <taxon>Varidnaviria</taxon>
        <taxon>Bamfordvirae</taxon>
        <taxon>Nucleocytoviricota</taxon>
        <taxon>Megaviricetes</taxon>
        <taxon>Algavirales</taxon>
        <taxon>Phycodnaviridae</taxon>
        <taxon>Coccolithovirus</taxon>
        <taxon>Coccolithovirus huxleyi</taxon>
        <taxon>Emiliania huxleyi virus 86</taxon>
    </lineage>
</organism>
<dbReference type="Proteomes" id="UP000000863">
    <property type="component" value="Segment"/>
</dbReference>
<evidence type="ECO:0000259" key="2">
    <source>
        <dbReference type="Pfam" id="PF13088"/>
    </source>
</evidence>
<feature type="domain" description="Sialidase" evidence="2">
    <location>
        <begin position="75"/>
        <end position="345"/>
    </location>
</feature>
<dbReference type="InterPro" id="IPR011040">
    <property type="entry name" value="Sialidase"/>
</dbReference>
<accession>Q4A224</accession>
<keyword evidence="4" id="KW-1185">Reference proteome</keyword>
<evidence type="ECO:0000256" key="1">
    <source>
        <dbReference type="SAM" id="Phobius"/>
    </source>
</evidence>
<name>Q4A224_EHV8U</name>
<proteinExistence type="predicted"/>
<keyword evidence="1" id="KW-1133">Transmembrane helix</keyword>
<organismHost>
    <name type="scientific">Emiliania huxleyi</name>
    <name type="common">Coccolithophore</name>
    <name type="synonym">Pontosphaera huxleyi</name>
    <dbReference type="NCBI Taxonomy" id="2903"/>
</organismHost>
<dbReference type="InterPro" id="IPR026856">
    <property type="entry name" value="Sialidase_fam"/>
</dbReference>
<protein>
    <submittedName>
        <fullName evidence="3">Putative sialidase</fullName>
    </submittedName>
</protein>
<dbReference type="RefSeq" id="YP_294213.1">
    <property type="nucleotide sequence ID" value="NC_007346.1"/>
</dbReference>
<feature type="transmembrane region" description="Helical" evidence="1">
    <location>
        <begin position="7"/>
        <end position="28"/>
    </location>
</feature>
<sequence length="373" mass="41946">MMTGVLYLFYDLIAFHIISLCNTVIQWYNTVMDICFGKTGIMFGAPRDIVTIYKRNEDDYYTYRVPSLVVVGNGDMLCFAEARKYSSYDRGTVGLAVKRSYDGGDTWGDIHILFEAEGITYGNPTTVYANGALHLFFCKNNKQVYYMRSMDSAAHIWIKPTDITTEIIGMSEASVWIATGPGSALYNNNRLIVPVNYDGGSATFYSDTYGQTWSVSNKINMGNECQVIRIGGDALMINCRYNTTNGRSTTLDTITSPRIITYSSDNGSTWEDVHMKWHMNTKYGRSTCHGSMISLKTGMLYIGPENKIIRAGLSVWYSVMGSRWEKILTIDNGFSAYSTITTLGDMHFIAYERGCAFDGMKPYTTDIVLYKLN</sequence>
<gene>
    <name evidence="3" type="ORF">EhV455</name>
</gene>
<dbReference type="GO" id="GO:0009313">
    <property type="term" value="P:oligosaccharide catabolic process"/>
    <property type="evidence" value="ECO:0007669"/>
    <property type="project" value="TreeGrafter"/>
</dbReference>
<dbReference type="GO" id="GO:0004308">
    <property type="term" value="F:exo-alpha-sialidase activity"/>
    <property type="evidence" value="ECO:0007669"/>
    <property type="project" value="InterPro"/>
</dbReference>
<dbReference type="Gene3D" id="2.120.10.10">
    <property type="match status" value="1"/>
</dbReference>
<evidence type="ECO:0000313" key="3">
    <source>
        <dbReference type="EMBL" id="CAI65882.1"/>
    </source>
</evidence>
<dbReference type="EMBL" id="AJ890364">
    <property type="protein sequence ID" value="CAI65882.1"/>
    <property type="molecule type" value="Genomic_DNA"/>
</dbReference>